<dbReference type="InterPro" id="IPR032812">
    <property type="entry name" value="SbsA_Ig"/>
</dbReference>
<feature type="domain" description="Dystroglycan-type cadherin-like" evidence="2">
    <location>
        <begin position="325"/>
        <end position="412"/>
    </location>
</feature>
<accession>A0A1Z5HVC3</accession>
<organism evidence="3 4">
    <name type="scientific">Calderihabitans maritimus</name>
    <dbReference type="NCBI Taxonomy" id="1246530"/>
    <lineage>
        <taxon>Bacteria</taxon>
        <taxon>Bacillati</taxon>
        <taxon>Bacillota</taxon>
        <taxon>Clostridia</taxon>
        <taxon>Neomoorellales</taxon>
        <taxon>Calderihabitantaceae</taxon>
        <taxon>Calderihabitans</taxon>
    </lineage>
</organism>
<proteinExistence type="predicted"/>
<dbReference type="Proteomes" id="UP000197032">
    <property type="component" value="Unassembled WGS sequence"/>
</dbReference>
<dbReference type="PANTHER" id="PTHR37494">
    <property type="entry name" value="HEMAGGLUTININ"/>
    <property type="match status" value="1"/>
</dbReference>
<dbReference type="InterPro" id="IPR013783">
    <property type="entry name" value="Ig-like_fold"/>
</dbReference>
<dbReference type="InterPro" id="IPR039448">
    <property type="entry name" value="Beta_helix"/>
</dbReference>
<feature type="non-terminal residue" evidence="3">
    <location>
        <position position="462"/>
    </location>
</feature>
<dbReference type="GO" id="GO:0016020">
    <property type="term" value="C:membrane"/>
    <property type="evidence" value="ECO:0007669"/>
    <property type="project" value="InterPro"/>
</dbReference>
<dbReference type="GO" id="GO:0005509">
    <property type="term" value="F:calcium ion binding"/>
    <property type="evidence" value="ECO:0007669"/>
    <property type="project" value="InterPro"/>
</dbReference>
<dbReference type="Pfam" id="PF13229">
    <property type="entry name" value="Beta_helix"/>
    <property type="match status" value="1"/>
</dbReference>
<reference evidence="4" key="1">
    <citation type="journal article" date="2017" name="Appl. Environ. Microbiol.">
        <title>Genomic Analysis of Calderihabitans maritimus KKC1, a Thermophilic, Hydrogenogenic, Carboxydotrophic Bacterium Isolated from Marine Sediment.</title>
        <authorList>
            <person name="Omae K."/>
            <person name="Yoneda Y."/>
            <person name="Fukuyama Y."/>
            <person name="Yoshida T."/>
            <person name="Sako Y."/>
        </authorList>
    </citation>
    <scope>NUCLEOTIDE SEQUENCE [LARGE SCALE GENOMIC DNA]</scope>
    <source>
        <strain evidence="4">KKC1</strain>
    </source>
</reference>
<name>A0A1Z5HVC3_9FIRM</name>
<dbReference type="SUPFAM" id="SSF49313">
    <property type="entry name" value="Cadherin-like"/>
    <property type="match status" value="1"/>
</dbReference>
<sequence length="462" mass="48210">MYIENNIISGCIDGVYVDEHTGGTVYIQKNIISGNTGAGIELGPNADGSRVEVKWNNIIDNGYGIDHEGSNEVEASLNFWGNPHGPSHDGINYGDTVDGSIDFQPWLVAESAGEEITRELDIAAPMLGDGYVGLEYLAELPMQPNVGSILEWSLYSGSLPDGVEILSGITLYGTPTAAGSFSFALEASNGTQAVYRNFSLNVATEYTGSGPAVVTRSPVPYETGVAVDAPIVIVFKEPVQLSDNYQGYINITNPEDYYEIVYKVARVQTTVINNDTLVIDPTYNLRPATTYEVAISAGIVTDSEGNSFAGSWRFTTGDQVIPLAITTAELPPAAEGQAYSAQLAAAGGVGSYTWSLVDGSLPDGLSLSSSGQISGTPLSAGNWGFTVQVADQSGATATRQLSIIVSPAPDTTPPTVVEKAPGNGATGVPVNVAITVEFDELVQAGENLNGVTVAPPGGTPIA</sequence>
<dbReference type="InterPro" id="IPR015919">
    <property type="entry name" value="Cadherin-like_sf"/>
</dbReference>
<dbReference type="InterPro" id="IPR012334">
    <property type="entry name" value="Pectin_lyas_fold"/>
</dbReference>
<dbReference type="Pfam" id="PF05345">
    <property type="entry name" value="He_PIG"/>
    <property type="match status" value="2"/>
</dbReference>
<dbReference type="Pfam" id="PF13205">
    <property type="entry name" value="Big_5"/>
    <property type="match status" value="2"/>
</dbReference>
<dbReference type="EMBL" id="BDGJ01000125">
    <property type="protein sequence ID" value="GAW93281.1"/>
    <property type="molecule type" value="Genomic_DNA"/>
</dbReference>
<gene>
    <name evidence="3" type="ORF">KKC1_24200</name>
</gene>
<dbReference type="Gene3D" id="2.160.20.10">
    <property type="entry name" value="Single-stranded right-handed beta-helix, Pectin lyase-like"/>
    <property type="match status" value="1"/>
</dbReference>
<keyword evidence="4" id="KW-1185">Reference proteome</keyword>
<dbReference type="InterPro" id="IPR006644">
    <property type="entry name" value="Cadg"/>
</dbReference>
<evidence type="ECO:0000256" key="1">
    <source>
        <dbReference type="ARBA" id="ARBA00022729"/>
    </source>
</evidence>
<comment type="caution">
    <text evidence="3">The sequence shown here is derived from an EMBL/GenBank/DDBJ whole genome shotgun (WGS) entry which is preliminary data.</text>
</comment>
<dbReference type="PANTHER" id="PTHR37494:SF1">
    <property type="entry name" value="STAPHYLOCOCCUS AUREUS SURFACE PROTEIN A"/>
    <property type="match status" value="1"/>
</dbReference>
<dbReference type="SMART" id="SM00736">
    <property type="entry name" value="CADG"/>
    <property type="match status" value="1"/>
</dbReference>
<evidence type="ECO:0000313" key="4">
    <source>
        <dbReference type="Proteomes" id="UP000197032"/>
    </source>
</evidence>
<dbReference type="Gene3D" id="2.60.40.10">
    <property type="entry name" value="Immunoglobulins"/>
    <property type="match status" value="2"/>
</dbReference>
<evidence type="ECO:0000259" key="2">
    <source>
        <dbReference type="SMART" id="SM00736"/>
    </source>
</evidence>
<evidence type="ECO:0000313" key="3">
    <source>
        <dbReference type="EMBL" id="GAW93281.1"/>
    </source>
</evidence>
<dbReference type="AlphaFoldDB" id="A0A1Z5HVC3"/>
<dbReference type="InterPro" id="IPR011050">
    <property type="entry name" value="Pectin_lyase_fold/virulence"/>
</dbReference>
<protein>
    <submittedName>
        <fullName evidence="3">Ig family protein</fullName>
    </submittedName>
</protein>
<keyword evidence="1" id="KW-0732">Signal</keyword>
<dbReference type="SUPFAM" id="SSF51126">
    <property type="entry name" value="Pectin lyase-like"/>
    <property type="match status" value="1"/>
</dbReference>